<protein>
    <submittedName>
        <fullName evidence="2">Uncharacterized protein</fullName>
    </submittedName>
</protein>
<evidence type="ECO:0000313" key="2">
    <source>
        <dbReference type="EMBL" id="KAK4297943.1"/>
    </source>
</evidence>
<gene>
    <name evidence="2" type="ORF">Pmani_029671</name>
</gene>
<sequence length="118" mass="12575">MNAGNVGVAEAAKPRPLTAASWEAPGTVAPQTRVPPQTPPTPQTTLTPHTTVTPETSNAFVMHNKGSVSVLNSSRVTRAPFIHTTPRLLTLAPTPCSPSLTPTPPYLRHWLPRIAFVP</sequence>
<dbReference type="EMBL" id="JAWZYT010003540">
    <property type="protein sequence ID" value="KAK4297943.1"/>
    <property type="molecule type" value="Genomic_DNA"/>
</dbReference>
<feature type="region of interest" description="Disordered" evidence="1">
    <location>
        <begin position="1"/>
        <end position="49"/>
    </location>
</feature>
<comment type="caution">
    <text evidence="2">The sequence shown here is derived from an EMBL/GenBank/DDBJ whole genome shotgun (WGS) entry which is preliminary data.</text>
</comment>
<accession>A0AAE1NXJ7</accession>
<evidence type="ECO:0000313" key="3">
    <source>
        <dbReference type="Proteomes" id="UP001292094"/>
    </source>
</evidence>
<organism evidence="2 3">
    <name type="scientific">Petrolisthes manimaculis</name>
    <dbReference type="NCBI Taxonomy" id="1843537"/>
    <lineage>
        <taxon>Eukaryota</taxon>
        <taxon>Metazoa</taxon>
        <taxon>Ecdysozoa</taxon>
        <taxon>Arthropoda</taxon>
        <taxon>Crustacea</taxon>
        <taxon>Multicrustacea</taxon>
        <taxon>Malacostraca</taxon>
        <taxon>Eumalacostraca</taxon>
        <taxon>Eucarida</taxon>
        <taxon>Decapoda</taxon>
        <taxon>Pleocyemata</taxon>
        <taxon>Anomura</taxon>
        <taxon>Galatheoidea</taxon>
        <taxon>Porcellanidae</taxon>
        <taxon>Petrolisthes</taxon>
    </lineage>
</organism>
<evidence type="ECO:0000256" key="1">
    <source>
        <dbReference type="SAM" id="MobiDB-lite"/>
    </source>
</evidence>
<reference evidence="2" key="1">
    <citation type="submission" date="2023-11" db="EMBL/GenBank/DDBJ databases">
        <title>Genome assemblies of two species of porcelain crab, Petrolisthes cinctipes and Petrolisthes manimaculis (Anomura: Porcellanidae).</title>
        <authorList>
            <person name="Angst P."/>
        </authorList>
    </citation>
    <scope>NUCLEOTIDE SEQUENCE</scope>
    <source>
        <strain evidence="2">PB745_02</strain>
        <tissue evidence="2">Gill</tissue>
    </source>
</reference>
<keyword evidence="3" id="KW-1185">Reference proteome</keyword>
<dbReference type="Proteomes" id="UP001292094">
    <property type="component" value="Unassembled WGS sequence"/>
</dbReference>
<proteinExistence type="predicted"/>
<name>A0AAE1NXJ7_9EUCA</name>
<dbReference type="AlphaFoldDB" id="A0AAE1NXJ7"/>